<organism evidence="11 12">
    <name type="scientific">Danionella cerebrum</name>
    <dbReference type="NCBI Taxonomy" id="2873325"/>
    <lineage>
        <taxon>Eukaryota</taxon>
        <taxon>Metazoa</taxon>
        <taxon>Chordata</taxon>
        <taxon>Craniata</taxon>
        <taxon>Vertebrata</taxon>
        <taxon>Euteleostomi</taxon>
        <taxon>Actinopterygii</taxon>
        <taxon>Neopterygii</taxon>
        <taxon>Teleostei</taxon>
        <taxon>Ostariophysi</taxon>
        <taxon>Cypriniformes</taxon>
        <taxon>Danionidae</taxon>
        <taxon>Danioninae</taxon>
        <taxon>Danionella</taxon>
    </lineage>
</organism>
<gene>
    <name evidence="11" type="ORF">DNTS_029670</name>
</gene>
<evidence type="ECO:0000256" key="6">
    <source>
        <dbReference type="ARBA" id="ARBA00022989"/>
    </source>
</evidence>
<evidence type="ECO:0000256" key="10">
    <source>
        <dbReference type="SAM" id="Phobius"/>
    </source>
</evidence>
<proteinExistence type="inferred from homology"/>
<dbReference type="InterPro" id="IPR010548">
    <property type="entry name" value="BNIP3"/>
</dbReference>
<dbReference type="EMBL" id="SRMA01026025">
    <property type="protein sequence ID" value="TRY88734.1"/>
    <property type="molecule type" value="Genomic_DNA"/>
</dbReference>
<evidence type="ECO:0000256" key="5">
    <source>
        <dbReference type="ARBA" id="ARBA00022703"/>
    </source>
</evidence>
<evidence type="ECO:0008006" key="13">
    <source>
        <dbReference type="Google" id="ProtNLM"/>
    </source>
</evidence>
<name>A0A553QFM0_9TELE</name>
<feature type="region of interest" description="Disordered" evidence="9">
    <location>
        <begin position="56"/>
        <end position="94"/>
    </location>
</feature>
<dbReference type="AlphaFoldDB" id="A0A553QFM0"/>
<keyword evidence="4 10" id="KW-0812">Transmembrane</keyword>
<evidence type="ECO:0000313" key="12">
    <source>
        <dbReference type="Proteomes" id="UP000316079"/>
    </source>
</evidence>
<dbReference type="GO" id="GO:0042802">
    <property type="term" value="F:identical protein binding"/>
    <property type="evidence" value="ECO:0007669"/>
    <property type="project" value="UniProtKB-ARBA"/>
</dbReference>
<dbReference type="GO" id="GO:0005741">
    <property type="term" value="C:mitochondrial outer membrane"/>
    <property type="evidence" value="ECO:0007669"/>
    <property type="project" value="TreeGrafter"/>
</dbReference>
<dbReference type="GO" id="GO:0005783">
    <property type="term" value="C:endoplasmic reticulum"/>
    <property type="evidence" value="ECO:0007669"/>
    <property type="project" value="TreeGrafter"/>
</dbReference>
<dbReference type="GO" id="GO:0051607">
    <property type="term" value="P:defense response to virus"/>
    <property type="evidence" value="ECO:0007669"/>
    <property type="project" value="TreeGrafter"/>
</dbReference>
<keyword evidence="12" id="KW-1185">Reference proteome</keyword>
<reference evidence="11 12" key="1">
    <citation type="journal article" date="2019" name="Sci. Data">
        <title>Hybrid genome assembly and annotation of Danionella translucida.</title>
        <authorList>
            <person name="Kadobianskyi M."/>
            <person name="Schulze L."/>
            <person name="Schuelke M."/>
            <person name="Judkewitz B."/>
        </authorList>
    </citation>
    <scope>NUCLEOTIDE SEQUENCE [LARGE SCALE GENOMIC DNA]</scope>
    <source>
        <strain evidence="11 12">Bolton</strain>
    </source>
</reference>
<accession>A0A553QFM0</accession>
<evidence type="ECO:0000256" key="7">
    <source>
        <dbReference type="ARBA" id="ARBA00023128"/>
    </source>
</evidence>
<comment type="caution">
    <text evidence="11">The sequence shown here is derived from an EMBL/GenBank/DDBJ whole genome shotgun (WGS) entry which is preliminary data.</text>
</comment>
<evidence type="ECO:0000256" key="1">
    <source>
        <dbReference type="ARBA" id="ARBA00004167"/>
    </source>
</evidence>
<comment type="subcellular location">
    <subcellularLocation>
        <location evidence="1">Membrane</location>
        <topology evidence="1">Single-pass membrane protein</topology>
    </subcellularLocation>
    <subcellularLocation>
        <location evidence="2">Mitochondrion membrane</location>
    </subcellularLocation>
</comment>
<evidence type="ECO:0000256" key="9">
    <source>
        <dbReference type="SAM" id="MobiDB-lite"/>
    </source>
</evidence>
<dbReference type="OrthoDB" id="5857140at2759"/>
<evidence type="ECO:0000256" key="3">
    <source>
        <dbReference type="ARBA" id="ARBA00007710"/>
    </source>
</evidence>
<keyword evidence="7" id="KW-0496">Mitochondrion</keyword>
<keyword evidence="5" id="KW-0053">Apoptosis</keyword>
<feature type="transmembrane region" description="Helical" evidence="10">
    <location>
        <begin position="145"/>
        <end position="167"/>
    </location>
</feature>
<evidence type="ECO:0000313" key="11">
    <source>
        <dbReference type="EMBL" id="TRY88734.1"/>
    </source>
</evidence>
<keyword evidence="6 10" id="KW-1133">Transmembrane helix</keyword>
<dbReference type="Gene3D" id="6.10.250.1020">
    <property type="match status" value="1"/>
</dbReference>
<evidence type="ECO:0000256" key="2">
    <source>
        <dbReference type="ARBA" id="ARBA00004325"/>
    </source>
</evidence>
<keyword evidence="8 10" id="KW-0472">Membrane</keyword>
<dbReference type="Pfam" id="PF06553">
    <property type="entry name" value="BNIP3"/>
    <property type="match status" value="1"/>
</dbReference>
<sequence length="179" mass="19301">MTSPSVAWILCSSGSWVELEGLISSVGHTEAESGAEGTSVLQGELERILLEAQLEGDRSPPQIVTPRTSGSPKPSSEGSSSSTDCVTIQSDENERRVSAEWVWDWSSRPENLPPKEFVFQHRKPSSSLSVRKTEMMKKGLFSSDVLLVLLPSLLASHALTLGLGIYIGKRLASSSTSTL</sequence>
<dbReference type="GO" id="GO:0097345">
    <property type="term" value="P:mitochondrial outer membrane permeabilization"/>
    <property type="evidence" value="ECO:0007669"/>
    <property type="project" value="TreeGrafter"/>
</dbReference>
<dbReference type="GO" id="GO:0005635">
    <property type="term" value="C:nuclear envelope"/>
    <property type="evidence" value="ECO:0007669"/>
    <property type="project" value="TreeGrafter"/>
</dbReference>
<dbReference type="PANTHER" id="PTHR15186:SF9">
    <property type="entry name" value="BCL-2_ADENOVIRUS E1B 19KD INTERACTION PROTEIN XR"/>
    <property type="match status" value="1"/>
</dbReference>
<protein>
    <recommendedName>
        <fullName evidence="13">BCL2/adenovirus E1B 19 kDa protein-interacting protein 3-like</fullName>
    </recommendedName>
</protein>
<comment type="similarity">
    <text evidence="3">Belongs to the NIP3 family.</text>
</comment>
<dbReference type="Proteomes" id="UP000316079">
    <property type="component" value="Unassembled WGS sequence"/>
</dbReference>
<evidence type="ECO:0000256" key="8">
    <source>
        <dbReference type="ARBA" id="ARBA00023136"/>
    </source>
</evidence>
<dbReference type="GO" id="GO:0043065">
    <property type="term" value="P:positive regulation of apoptotic process"/>
    <property type="evidence" value="ECO:0007669"/>
    <property type="project" value="InterPro"/>
</dbReference>
<evidence type="ECO:0000256" key="4">
    <source>
        <dbReference type="ARBA" id="ARBA00022692"/>
    </source>
</evidence>
<dbReference type="STRING" id="623744.A0A553QFM0"/>
<dbReference type="PANTHER" id="PTHR15186">
    <property type="entry name" value="RE48077P"/>
    <property type="match status" value="1"/>
</dbReference>
<feature type="compositionally biased region" description="Low complexity" evidence="9">
    <location>
        <begin position="69"/>
        <end position="82"/>
    </location>
</feature>